<feature type="signal peptide" evidence="3">
    <location>
        <begin position="1"/>
        <end position="23"/>
    </location>
</feature>
<gene>
    <name evidence="5" type="ORF">BKG89_04420</name>
</gene>
<evidence type="ECO:0000259" key="4">
    <source>
        <dbReference type="Pfam" id="PF00496"/>
    </source>
</evidence>
<dbReference type="PROSITE" id="PS01040">
    <property type="entry name" value="SBP_BACTERIAL_5"/>
    <property type="match status" value="1"/>
</dbReference>
<dbReference type="Gene3D" id="3.40.190.10">
    <property type="entry name" value="Periplasmic binding protein-like II"/>
    <property type="match status" value="1"/>
</dbReference>
<feature type="chain" id="PRO_5047466026" evidence="3">
    <location>
        <begin position="24"/>
        <end position="563"/>
    </location>
</feature>
<dbReference type="SUPFAM" id="SSF53850">
    <property type="entry name" value="Periplasmic binding protein-like II"/>
    <property type="match status" value="1"/>
</dbReference>
<dbReference type="PANTHER" id="PTHR30290">
    <property type="entry name" value="PERIPLASMIC BINDING COMPONENT OF ABC TRANSPORTER"/>
    <property type="match status" value="1"/>
</dbReference>
<dbReference type="Proteomes" id="UP000188820">
    <property type="component" value="Unassembled WGS sequence"/>
</dbReference>
<dbReference type="Gene3D" id="3.90.76.10">
    <property type="entry name" value="Dipeptide-binding Protein, Domain 1"/>
    <property type="match status" value="1"/>
</dbReference>
<dbReference type="PIRSF" id="PIRSF002741">
    <property type="entry name" value="MppA"/>
    <property type="match status" value="1"/>
</dbReference>
<evidence type="ECO:0000256" key="1">
    <source>
        <dbReference type="ARBA" id="ARBA00005695"/>
    </source>
</evidence>
<dbReference type="EMBL" id="MLAA01000014">
    <property type="protein sequence ID" value="OOF70240.1"/>
    <property type="molecule type" value="Genomic_DNA"/>
</dbReference>
<evidence type="ECO:0000256" key="2">
    <source>
        <dbReference type="ARBA" id="ARBA00022729"/>
    </source>
</evidence>
<dbReference type="CDD" id="cd08493">
    <property type="entry name" value="PBP2_DppA_like"/>
    <property type="match status" value="1"/>
</dbReference>
<keyword evidence="2 3" id="KW-0732">Signal</keyword>
<dbReference type="PANTHER" id="PTHR30290:SF28">
    <property type="entry name" value="ABC TRANSPORTER PERIPLASMIC-BINDING PROTEIN SAPA-RELATED"/>
    <property type="match status" value="1"/>
</dbReference>
<organism evidence="5 6">
    <name type="scientific">Rodentibacter caecimuris</name>
    <dbReference type="NCBI Taxonomy" id="1796644"/>
    <lineage>
        <taxon>Bacteria</taxon>
        <taxon>Pseudomonadati</taxon>
        <taxon>Pseudomonadota</taxon>
        <taxon>Gammaproteobacteria</taxon>
        <taxon>Pasteurellales</taxon>
        <taxon>Pasteurellaceae</taxon>
        <taxon>Rodentibacter</taxon>
    </lineage>
</organism>
<dbReference type="InterPro" id="IPR000914">
    <property type="entry name" value="SBP_5_dom"/>
</dbReference>
<reference evidence="5 6" key="1">
    <citation type="submission" date="2016-10" db="EMBL/GenBank/DDBJ databases">
        <title>Rodentibacter gen. nov. and new species.</title>
        <authorList>
            <person name="Christensen H."/>
        </authorList>
    </citation>
    <scope>NUCLEOTIDE SEQUENCE [LARGE SCALE GENOMIC DNA]</scope>
    <source>
        <strain evidence="5 6">1998236014</strain>
    </source>
</reference>
<dbReference type="InterPro" id="IPR030678">
    <property type="entry name" value="Peptide/Ni-bd"/>
</dbReference>
<name>A0ABX3KZH7_9PAST</name>
<dbReference type="InterPro" id="IPR039424">
    <property type="entry name" value="SBP_5"/>
</dbReference>
<dbReference type="Pfam" id="PF00496">
    <property type="entry name" value="SBP_bac_5"/>
    <property type="match status" value="1"/>
</dbReference>
<evidence type="ECO:0000313" key="5">
    <source>
        <dbReference type="EMBL" id="OOF70240.1"/>
    </source>
</evidence>
<comment type="caution">
    <text evidence="5">The sequence shown here is derived from an EMBL/GenBank/DDBJ whole genome shotgun (WGS) entry which is preliminary data.</text>
</comment>
<sequence>MFIRNLILCCFIYSLSAFQSFQAAPRVPKEITENGLTYCTNSGGFSFNPQTADAGASMNIITEQIYDKLFDIRNHSAQLIPMLAQSYSISPDGKEIIINLRKGVKFHHTPWFTPTRDFNAEDVVFSINRMLGNNTYLPVFEPKAEQQNLQYKIFHEQVKKARFPYFESIKLNQKIKSISAINTHQVKIELFMPDSSILAHLASQYAIILSQEYAYQLNADDNLAQIDTYPVGTGSYQIKDYVYNQYVRLARNERYWRKKAAIPQIVIDLTTDRSGRLIKFFNNECQIASYPEISLLGLLNGNNERYYVHSTEGMNLAYLAFNFKKPSMRDIKLRQAISHAINRHRLVKNIYHNTATVANNIIPSISWAATVNTPDFDYDYNLEQAKALLENRSVNLIMWVLSEEQVFDPTPIKTAQLIKQDLAKIGITLKVRSVSRTFLLEQLRNQTEEYHLILAGWLTGNLDPDSFMRPILSCGAQNDVTNLSNWCNQDFDHFMDIALTTTNLRERAKAYHSAQEIVLNQLPIMPIANVKRVLVSNAKVKGVEITPFGSLNFSLLHFNKEKK</sequence>
<comment type="similarity">
    <text evidence="1">Belongs to the bacterial solute-binding protein 5 family.</text>
</comment>
<dbReference type="Gene3D" id="3.10.105.10">
    <property type="entry name" value="Dipeptide-binding Protein, Domain 3"/>
    <property type="match status" value="1"/>
</dbReference>
<dbReference type="InterPro" id="IPR023765">
    <property type="entry name" value="SBP_5_CS"/>
</dbReference>
<dbReference type="RefSeq" id="WP_077462978.1">
    <property type="nucleotide sequence ID" value="NZ_MLAA01000014.1"/>
</dbReference>
<keyword evidence="6" id="KW-1185">Reference proteome</keyword>
<feature type="domain" description="Solute-binding protein family 5" evidence="4">
    <location>
        <begin position="79"/>
        <end position="478"/>
    </location>
</feature>
<evidence type="ECO:0000256" key="3">
    <source>
        <dbReference type="SAM" id="SignalP"/>
    </source>
</evidence>
<accession>A0ABX3KZH7</accession>
<protein>
    <submittedName>
        <fullName evidence="5">ABC transporter substrate-binding protein</fullName>
    </submittedName>
</protein>
<proteinExistence type="inferred from homology"/>
<evidence type="ECO:0000313" key="6">
    <source>
        <dbReference type="Proteomes" id="UP000188820"/>
    </source>
</evidence>